<evidence type="ECO:0000259" key="5">
    <source>
        <dbReference type="Pfam" id="PF13193"/>
    </source>
</evidence>
<dbReference type="PROSITE" id="PS00455">
    <property type="entry name" value="AMP_BINDING"/>
    <property type="match status" value="1"/>
</dbReference>
<keyword evidence="6" id="KW-0560">Oxidoreductase</keyword>
<dbReference type="InterPro" id="IPR000873">
    <property type="entry name" value="AMP-dep_synth/lig_dom"/>
</dbReference>
<name>A0A0A9WNH4_LYGHE</name>
<dbReference type="GO" id="GO:0005777">
    <property type="term" value="C:peroxisome"/>
    <property type="evidence" value="ECO:0007669"/>
    <property type="project" value="UniProtKB-SubCell"/>
</dbReference>
<dbReference type="Gene3D" id="3.30.300.30">
    <property type="match status" value="1"/>
</dbReference>
<dbReference type="PANTHER" id="PTHR24096">
    <property type="entry name" value="LONG-CHAIN-FATTY-ACID--COA LIGASE"/>
    <property type="match status" value="1"/>
</dbReference>
<organism evidence="6">
    <name type="scientific">Lygus hesperus</name>
    <name type="common">Western plant bug</name>
    <dbReference type="NCBI Taxonomy" id="30085"/>
    <lineage>
        <taxon>Eukaryota</taxon>
        <taxon>Metazoa</taxon>
        <taxon>Ecdysozoa</taxon>
        <taxon>Arthropoda</taxon>
        <taxon>Hexapoda</taxon>
        <taxon>Insecta</taxon>
        <taxon>Pterygota</taxon>
        <taxon>Neoptera</taxon>
        <taxon>Paraneoptera</taxon>
        <taxon>Hemiptera</taxon>
        <taxon>Heteroptera</taxon>
        <taxon>Panheteroptera</taxon>
        <taxon>Cimicomorpha</taxon>
        <taxon>Miridae</taxon>
        <taxon>Mirini</taxon>
        <taxon>Lygus</taxon>
    </lineage>
</organism>
<keyword evidence="6" id="KW-0503">Monooxygenase</keyword>
<dbReference type="Pfam" id="PF13193">
    <property type="entry name" value="AMP-binding_C"/>
    <property type="match status" value="1"/>
</dbReference>
<dbReference type="GO" id="GO:0004497">
    <property type="term" value="F:monooxygenase activity"/>
    <property type="evidence" value="ECO:0007669"/>
    <property type="project" value="UniProtKB-KW"/>
</dbReference>
<dbReference type="EMBL" id="GBHO01033597">
    <property type="protein sequence ID" value="JAG10007.1"/>
    <property type="molecule type" value="Transcribed_RNA"/>
</dbReference>
<gene>
    <name evidence="6" type="primary">LUCI_2</name>
    <name evidence="7" type="synonym">LUCI_1</name>
    <name evidence="6" type="ORF">CM83_62014</name>
    <name evidence="7" type="ORF">CM83_62015</name>
</gene>
<evidence type="ECO:0000259" key="4">
    <source>
        <dbReference type="Pfam" id="PF00501"/>
    </source>
</evidence>
<sequence>MAIGTLEEDDDRIAFSQDLPTLLLHNLRKFGDRTFLVDGIRDIKKTYKEVHDEAIVYALALKKLGVRDGSYVACLTESHTNTYIFKIAVWLAGGCICPLNINLTPGEISTILNISTSDTIYCSAEQLQRFEEKIRPIVSKPFKIITDNRHDQYPSLEVIREELKLSQEELSTFSTTPYDPREHITYLLFTSGTTGVPKGVRLSSIASLLNGCRISIDKTPTFLTSPVYWISNSAAFLNAILEGTELISPGVKYLPGTEQEDLYHLLECIQKYKPGKWQPGISTIMDICLLPNVKKYDLSSLTHLAVGGSLILPSQKKFVCDTLFGGRNIIQERFGTTENGFLTRQWSFSPPDFNSPKYASFGPPSPGVIIKIVDDSGNELGPHQVGEIVVKSNCTMKGYINEELPEEYTPDDWYPLGDLGYYDEDGWFYFKARIKELIKYRGSQLMPADVEKVLLQHPDVVEVCVTGKPHPIDGEHPTAFVVKRANSSVSESELIDFVAERVDNSKKLRGGVFFAESLPKSGAGKLLRRNVKDSLVKMCAAINDV</sequence>
<reference evidence="6" key="1">
    <citation type="journal article" date="2014" name="PLoS ONE">
        <title>Transcriptome-Based Identification of ABC Transporters in the Western Tarnished Plant Bug Lygus hesperus.</title>
        <authorList>
            <person name="Hull J.J."/>
            <person name="Chaney K."/>
            <person name="Geib S.M."/>
            <person name="Fabrick J.A."/>
            <person name="Brent C.S."/>
            <person name="Walsh D."/>
            <person name="Lavine L.C."/>
        </authorList>
    </citation>
    <scope>NUCLEOTIDE SEQUENCE</scope>
</reference>
<evidence type="ECO:0000313" key="6">
    <source>
        <dbReference type="EMBL" id="JAG10007.1"/>
    </source>
</evidence>
<accession>A0A0A9WNH4</accession>
<feature type="domain" description="AMP-dependent synthetase/ligase" evidence="4">
    <location>
        <begin position="25"/>
        <end position="399"/>
    </location>
</feature>
<dbReference type="PANTHER" id="PTHR24096:SF353">
    <property type="entry name" value="GH16244P-RELATED"/>
    <property type="match status" value="1"/>
</dbReference>
<evidence type="ECO:0000256" key="2">
    <source>
        <dbReference type="ARBA" id="ARBA00006432"/>
    </source>
</evidence>
<dbReference type="InterPro" id="IPR025110">
    <property type="entry name" value="AMP-bd_C"/>
</dbReference>
<evidence type="ECO:0000256" key="1">
    <source>
        <dbReference type="ARBA" id="ARBA00004275"/>
    </source>
</evidence>
<dbReference type="SUPFAM" id="SSF56801">
    <property type="entry name" value="Acetyl-CoA synthetase-like"/>
    <property type="match status" value="1"/>
</dbReference>
<feature type="domain" description="AMP-binding enzyme C-terminal" evidence="5">
    <location>
        <begin position="450"/>
        <end position="525"/>
    </location>
</feature>
<dbReference type="InterPro" id="IPR045851">
    <property type="entry name" value="AMP-bd_C_sf"/>
</dbReference>
<evidence type="ECO:0000313" key="7">
    <source>
        <dbReference type="EMBL" id="JAG16224.1"/>
    </source>
</evidence>
<keyword evidence="3" id="KW-0576">Peroxisome</keyword>
<dbReference type="EMBL" id="GBHO01027380">
    <property type="protein sequence ID" value="JAG16224.1"/>
    <property type="molecule type" value="Transcribed_RNA"/>
</dbReference>
<dbReference type="InterPro" id="IPR042099">
    <property type="entry name" value="ANL_N_sf"/>
</dbReference>
<proteinExistence type="inferred from homology"/>
<dbReference type="Pfam" id="PF00501">
    <property type="entry name" value="AMP-binding"/>
    <property type="match status" value="1"/>
</dbReference>
<dbReference type="GO" id="GO:0046949">
    <property type="term" value="P:fatty-acyl-CoA biosynthetic process"/>
    <property type="evidence" value="ECO:0007669"/>
    <property type="project" value="TreeGrafter"/>
</dbReference>
<reference evidence="6" key="2">
    <citation type="submission" date="2014-07" db="EMBL/GenBank/DDBJ databases">
        <authorList>
            <person name="Hull J."/>
        </authorList>
    </citation>
    <scope>NUCLEOTIDE SEQUENCE</scope>
</reference>
<dbReference type="AlphaFoldDB" id="A0A0A9WNH4"/>
<dbReference type="InterPro" id="IPR020845">
    <property type="entry name" value="AMP-binding_CS"/>
</dbReference>
<evidence type="ECO:0000256" key="3">
    <source>
        <dbReference type="ARBA" id="ARBA00023140"/>
    </source>
</evidence>
<dbReference type="FunFam" id="3.30.300.30:FF:000007">
    <property type="entry name" value="4-coumarate--CoA ligase 2"/>
    <property type="match status" value="1"/>
</dbReference>
<protein>
    <submittedName>
        <fullName evidence="6">Luciferin 4-monooxygenase</fullName>
    </submittedName>
</protein>
<comment type="subcellular location">
    <subcellularLocation>
        <location evidence="1">Peroxisome</location>
    </subcellularLocation>
</comment>
<dbReference type="GO" id="GO:0004467">
    <property type="term" value="F:long-chain fatty acid-CoA ligase activity"/>
    <property type="evidence" value="ECO:0007669"/>
    <property type="project" value="TreeGrafter"/>
</dbReference>
<dbReference type="Gene3D" id="3.40.50.12780">
    <property type="entry name" value="N-terminal domain of ligase-like"/>
    <property type="match status" value="1"/>
</dbReference>
<comment type="similarity">
    <text evidence="2">Belongs to the ATP-dependent AMP-binding enzyme family.</text>
</comment>